<dbReference type="AlphaFoldDB" id="A0A845DT02"/>
<dbReference type="Pfam" id="PF00440">
    <property type="entry name" value="TetR_N"/>
    <property type="match status" value="1"/>
</dbReference>
<dbReference type="GO" id="GO:0003677">
    <property type="term" value="F:DNA binding"/>
    <property type="evidence" value="ECO:0007669"/>
    <property type="project" value="UniProtKB-UniRule"/>
</dbReference>
<evidence type="ECO:0000256" key="1">
    <source>
        <dbReference type="ARBA" id="ARBA00023015"/>
    </source>
</evidence>
<dbReference type="SUPFAM" id="SSF46689">
    <property type="entry name" value="Homeodomain-like"/>
    <property type="match status" value="1"/>
</dbReference>
<dbReference type="InterPro" id="IPR001647">
    <property type="entry name" value="HTH_TetR"/>
</dbReference>
<evidence type="ECO:0000313" key="6">
    <source>
        <dbReference type="EMBL" id="MYL19675.1"/>
    </source>
</evidence>
<dbReference type="PANTHER" id="PTHR47506">
    <property type="entry name" value="TRANSCRIPTIONAL REGULATORY PROTEIN"/>
    <property type="match status" value="1"/>
</dbReference>
<dbReference type="SUPFAM" id="SSF48498">
    <property type="entry name" value="Tetracyclin repressor-like, C-terminal domain"/>
    <property type="match status" value="1"/>
</dbReference>
<accession>A0A845DT02</accession>
<dbReference type="InterPro" id="IPR036271">
    <property type="entry name" value="Tet_transcr_reg_TetR-rel_C_sf"/>
</dbReference>
<evidence type="ECO:0000313" key="7">
    <source>
        <dbReference type="Proteomes" id="UP000460949"/>
    </source>
</evidence>
<organism evidence="6 7">
    <name type="scientific">Halobacillus litoralis</name>
    <dbReference type="NCBI Taxonomy" id="45668"/>
    <lineage>
        <taxon>Bacteria</taxon>
        <taxon>Bacillati</taxon>
        <taxon>Bacillota</taxon>
        <taxon>Bacilli</taxon>
        <taxon>Bacillales</taxon>
        <taxon>Bacillaceae</taxon>
        <taxon>Halobacillus</taxon>
    </lineage>
</organism>
<keyword evidence="2 4" id="KW-0238">DNA-binding</keyword>
<protein>
    <submittedName>
        <fullName evidence="6">TetR family transcriptional regulator</fullName>
    </submittedName>
</protein>
<keyword evidence="3" id="KW-0804">Transcription</keyword>
<comment type="caution">
    <text evidence="6">The sequence shown here is derived from an EMBL/GenBank/DDBJ whole genome shotgun (WGS) entry which is preliminary data.</text>
</comment>
<evidence type="ECO:0000256" key="3">
    <source>
        <dbReference type="ARBA" id="ARBA00023163"/>
    </source>
</evidence>
<dbReference type="PANTHER" id="PTHR47506:SF6">
    <property type="entry name" value="HTH-TYPE TRANSCRIPTIONAL REPRESSOR NEMR"/>
    <property type="match status" value="1"/>
</dbReference>
<gene>
    <name evidence="6" type="ORF">GLW04_07220</name>
</gene>
<feature type="domain" description="HTH tetR-type" evidence="5">
    <location>
        <begin position="2"/>
        <end position="62"/>
    </location>
</feature>
<evidence type="ECO:0000259" key="5">
    <source>
        <dbReference type="PROSITE" id="PS50977"/>
    </source>
</evidence>
<reference evidence="6 7" key="1">
    <citation type="submission" date="2019-11" db="EMBL/GenBank/DDBJ databases">
        <title>Genome sequences of 17 halophilic strains isolated from different environments.</title>
        <authorList>
            <person name="Furrow R.E."/>
        </authorList>
    </citation>
    <scope>NUCLEOTIDE SEQUENCE [LARGE SCALE GENOMIC DNA]</scope>
    <source>
        <strain evidence="6 7">22511_23_Filter</strain>
    </source>
</reference>
<keyword evidence="1" id="KW-0805">Transcription regulation</keyword>
<dbReference type="EMBL" id="WMET01000001">
    <property type="protein sequence ID" value="MYL19675.1"/>
    <property type="molecule type" value="Genomic_DNA"/>
</dbReference>
<evidence type="ECO:0000256" key="4">
    <source>
        <dbReference type="PROSITE-ProRule" id="PRU00335"/>
    </source>
</evidence>
<dbReference type="PRINTS" id="PR00455">
    <property type="entry name" value="HTHTETR"/>
</dbReference>
<dbReference type="Proteomes" id="UP000460949">
    <property type="component" value="Unassembled WGS sequence"/>
</dbReference>
<name>A0A845DT02_9BACI</name>
<sequence length="192" mass="21980">MTPAARRILDTASELFYSKGIHAVGVETIASEAGVTKKTLYDRFGSKDQLIVAYLEERDQKWREHLFSSMDEVPDDQPLDKILRIFDALENWMSTRNKRGCAFVNALAELSEETHPGRKVIIEEKKWLKELFVSLLEQLQLENPDPIAEQLFILHEGLMVTYSLDIYERGTAGAKETVQKLIETADHKKEEA</sequence>
<proteinExistence type="predicted"/>
<evidence type="ECO:0000256" key="2">
    <source>
        <dbReference type="ARBA" id="ARBA00023125"/>
    </source>
</evidence>
<dbReference type="PROSITE" id="PS50977">
    <property type="entry name" value="HTH_TETR_2"/>
    <property type="match status" value="1"/>
</dbReference>
<feature type="DNA-binding region" description="H-T-H motif" evidence="4">
    <location>
        <begin position="25"/>
        <end position="44"/>
    </location>
</feature>
<dbReference type="Gene3D" id="1.10.357.10">
    <property type="entry name" value="Tetracycline Repressor, domain 2"/>
    <property type="match status" value="1"/>
</dbReference>
<dbReference type="InterPro" id="IPR009057">
    <property type="entry name" value="Homeodomain-like_sf"/>
</dbReference>
<dbReference type="OrthoDB" id="9795242at2"/>